<protein>
    <recommendedName>
        <fullName evidence="2">SUZ domain-containing protein</fullName>
    </recommendedName>
</protein>
<proteinExistence type="predicted"/>
<dbReference type="Pfam" id="PF12752">
    <property type="entry name" value="SUZ"/>
    <property type="match status" value="1"/>
</dbReference>
<evidence type="ECO:0000259" key="2">
    <source>
        <dbReference type="Pfam" id="PF12752"/>
    </source>
</evidence>
<evidence type="ECO:0000313" key="3">
    <source>
        <dbReference type="EMBL" id="PON46660.1"/>
    </source>
</evidence>
<gene>
    <name evidence="3" type="ORF">PanWU01x14_249560</name>
</gene>
<reference evidence="4" key="1">
    <citation type="submission" date="2016-06" db="EMBL/GenBank/DDBJ databases">
        <title>Parallel loss of symbiosis genes in relatives of nitrogen-fixing non-legume Parasponia.</title>
        <authorList>
            <person name="Van Velzen R."/>
            <person name="Holmer R."/>
            <person name="Bu F."/>
            <person name="Rutten L."/>
            <person name="Van Zeijl A."/>
            <person name="Liu W."/>
            <person name="Santuari L."/>
            <person name="Cao Q."/>
            <person name="Sharma T."/>
            <person name="Shen D."/>
            <person name="Roswanjaya Y."/>
            <person name="Wardhani T."/>
            <person name="Kalhor M.S."/>
            <person name="Jansen J."/>
            <person name="Van den Hoogen J."/>
            <person name="Gungor B."/>
            <person name="Hartog M."/>
            <person name="Hontelez J."/>
            <person name="Verver J."/>
            <person name="Yang W.-C."/>
            <person name="Schijlen E."/>
            <person name="Repin R."/>
            <person name="Schilthuizen M."/>
            <person name="Schranz E."/>
            <person name="Heidstra R."/>
            <person name="Miyata K."/>
            <person name="Fedorova E."/>
            <person name="Kohlen W."/>
            <person name="Bisseling T."/>
            <person name="Smit S."/>
            <person name="Geurts R."/>
        </authorList>
    </citation>
    <scope>NUCLEOTIDE SEQUENCE [LARGE SCALE GENOMIC DNA]</scope>
    <source>
        <strain evidence="4">cv. WU1-14</strain>
    </source>
</reference>
<keyword evidence="4" id="KW-1185">Reference proteome</keyword>
<accession>A0A2P5BD06</accession>
<name>A0A2P5BD06_PARAD</name>
<dbReference type="OrthoDB" id="278430at2759"/>
<dbReference type="EMBL" id="JXTB01000307">
    <property type="protein sequence ID" value="PON46660.1"/>
    <property type="molecule type" value="Genomic_DNA"/>
</dbReference>
<evidence type="ECO:0000313" key="4">
    <source>
        <dbReference type="Proteomes" id="UP000237105"/>
    </source>
</evidence>
<dbReference type="Proteomes" id="UP000237105">
    <property type="component" value="Unassembled WGS sequence"/>
</dbReference>
<feature type="domain" description="SUZ" evidence="2">
    <location>
        <begin position="10"/>
        <end position="51"/>
    </location>
</feature>
<sequence length="54" mass="6173">MEYDEPQSPTTSRQSLRRTEDSPVLKTESPSVQNSSEEREAAYLAAREQIFLVN</sequence>
<evidence type="ECO:0000256" key="1">
    <source>
        <dbReference type="SAM" id="MobiDB-lite"/>
    </source>
</evidence>
<feature type="region of interest" description="Disordered" evidence="1">
    <location>
        <begin position="1"/>
        <end position="39"/>
    </location>
</feature>
<organism evidence="3 4">
    <name type="scientific">Parasponia andersonii</name>
    <name type="common">Sponia andersonii</name>
    <dbReference type="NCBI Taxonomy" id="3476"/>
    <lineage>
        <taxon>Eukaryota</taxon>
        <taxon>Viridiplantae</taxon>
        <taxon>Streptophyta</taxon>
        <taxon>Embryophyta</taxon>
        <taxon>Tracheophyta</taxon>
        <taxon>Spermatophyta</taxon>
        <taxon>Magnoliopsida</taxon>
        <taxon>eudicotyledons</taxon>
        <taxon>Gunneridae</taxon>
        <taxon>Pentapetalae</taxon>
        <taxon>rosids</taxon>
        <taxon>fabids</taxon>
        <taxon>Rosales</taxon>
        <taxon>Cannabaceae</taxon>
        <taxon>Parasponia</taxon>
    </lineage>
</organism>
<dbReference type="AlphaFoldDB" id="A0A2P5BD06"/>
<comment type="caution">
    <text evidence="3">The sequence shown here is derived from an EMBL/GenBank/DDBJ whole genome shotgun (WGS) entry which is preliminary data.</text>
</comment>
<dbReference type="InterPro" id="IPR024771">
    <property type="entry name" value="SUZ"/>
</dbReference>